<accession>V5I5X1</accession>
<keyword evidence="2" id="KW-1185">Reference proteome</keyword>
<name>V5I5X1_BYSSN</name>
<dbReference type="OrthoDB" id="5350472at2759"/>
<dbReference type="EMBL" id="BAUL01000314">
    <property type="protein sequence ID" value="GAD99710.1"/>
    <property type="molecule type" value="Genomic_DNA"/>
</dbReference>
<dbReference type="InParanoid" id="V5I5X1"/>
<organism evidence="1 2">
    <name type="scientific">Byssochlamys spectabilis (strain No. 5 / NBRC 109023)</name>
    <name type="common">Paecilomyces variotii</name>
    <dbReference type="NCBI Taxonomy" id="1356009"/>
    <lineage>
        <taxon>Eukaryota</taxon>
        <taxon>Fungi</taxon>
        <taxon>Dikarya</taxon>
        <taxon>Ascomycota</taxon>
        <taxon>Pezizomycotina</taxon>
        <taxon>Eurotiomycetes</taxon>
        <taxon>Eurotiomycetidae</taxon>
        <taxon>Eurotiales</taxon>
        <taxon>Thermoascaceae</taxon>
        <taxon>Paecilomyces</taxon>
    </lineage>
</organism>
<dbReference type="eggNOG" id="ENOG502SSRW">
    <property type="taxonomic scope" value="Eukaryota"/>
</dbReference>
<dbReference type="AlphaFoldDB" id="V5I5X1"/>
<protein>
    <submittedName>
        <fullName evidence="1">Uncharacterized protein</fullName>
    </submittedName>
</protein>
<evidence type="ECO:0000313" key="2">
    <source>
        <dbReference type="Proteomes" id="UP000018001"/>
    </source>
</evidence>
<evidence type="ECO:0000313" key="1">
    <source>
        <dbReference type="EMBL" id="GAD99710.1"/>
    </source>
</evidence>
<proteinExistence type="predicted"/>
<gene>
    <name evidence="1" type="ORF">PVAR5_8434</name>
</gene>
<reference evidence="2" key="1">
    <citation type="journal article" date="2014" name="Genome Announc.">
        <title>Draft genome sequence of the formaldehyde-resistant fungus Byssochlamys spectabilis No. 5 (anamorph Paecilomyces variotii No. 5) (NBRC109023).</title>
        <authorList>
            <person name="Oka T."/>
            <person name="Ekino K."/>
            <person name="Fukuda K."/>
            <person name="Nomura Y."/>
        </authorList>
    </citation>
    <scope>NUCLEOTIDE SEQUENCE [LARGE SCALE GENOMIC DNA]</scope>
    <source>
        <strain evidence="2">No. 5 / NBRC 109023</strain>
    </source>
</reference>
<dbReference type="Proteomes" id="UP000018001">
    <property type="component" value="Unassembled WGS sequence"/>
</dbReference>
<sequence length="319" mass="35787">MAATLAAPPSPENILRSFNEILDLRKAYAWDYDQIFNFLNHVTANGYMYDIPDDRVQDLRHMVNEIQMLCPPHGTMFASPDLKPNQTIARTLNPEWDPANLSRSSKYLLREFIHDRIPFWGLFDILGLFLSSIGLAPSSAATRNFYLPLTAMYAKWCTTLGNLKPTMFNCTWIATGQDRGRFFLGASLKGYSAPLTIGPWASMEKAAWFSLIDDEAMAMSGYTMNDCPEMRLTGNRVAFGNCAETYPLLHILKRTDPATVHGIALHVRGVIPPAYEDNLSGEIWTNVRRLCANCEELVRMWGGHVANFEPFADAIGAPP</sequence>
<dbReference type="HOGENOM" id="CLU_053885_0_0_1"/>
<comment type="caution">
    <text evidence="1">The sequence shown here is derived from an EMBL/GenBank/DDBJ whole genome shotgun (WGS) entry which is preliminary data.</text>
</comment>